<protein>
    <submittedName>
        <fullName evidence="2">Hypothetical_protein</fullName>
    </submittedName>
</protein>
<name>A0AA86RFY7_9EUKA</name>
<comment type="caution">
    <text evidence="1">The sequence shown here is derived from an EMBL/GenBank/DDBJ whole genome shotgun (WGS) entry which is preliminary data.</text>
</comment>
<accession>A0AA86RFY7</accession>
<evidence type="ECO:0000313" key="2">
    <source>
        <dbReference type="EMBL" id="CAL5988384.1"/>
    </source>
</evidence>
<gene>
    <name evidence="2" type="ORF">HINF_LOCUS10348</name>
    <name evidence="1" type="ORF">HINF_LOCUS64911</name>
</gene>
<dbReference type="EMBL" id="CATOUU010001177">
    <property type="protein sequence ID" value="CAI9977266.1"/>
    <property type="molecule type" value="Genomic_DNA"/>
</dbReference>
<dbReference type="EMBL" id="CAXDID020000022">
    <property type="protein sequence ID" value="CAL5988384.1"/>
    <property type="molecule type" value="Genomic_DNA"/>
</dbReference>
<keyword evidence="3" id="KW-1185">Reference proteome</keyword>
<evidence type="ECO:0000313" key="1">
    <source>
        <dbReference type="EMBL" id="CAI9977266.1"/>
    </source>
</evidence>
<dbReference type="Proteomes" id="UP001642409">
    <property type="component" value="Unassembled WGS sequence"/>
</dbReference>
<organism evidence="1">
    <name type="scientific">Hexamita inflata</name>
    <dbReference type="NCBI Taxonomy" id="28002"/>
    <lineage>
        <taxon>Eukaryota</taxon>
        <taxon>Metamonada</taxon>
        <taxon>Diplomonadida</taxon>
        <taxon>Hexamitidae</taxon>
        <taxon>Hexamitinae</taxon>
        <taxon>Hexamita</taxon>
    </lineage>
</organism>
<sequence length="132" mass="14750">MSAELERKTSKQNPQCLFGRHQSTFTKCFGGHLAGVLRTSAGGSINSIVVYVFILEISELYNSVRSHIKAQTRFTNHGVLPSALYQLGCLKRFSYQIRIDSNLNLKPNEGILLRFGKIASSEPNPLNSYFPN</sequence>
<dbReference type="AlphaFoldDB" id="A0AA86RFY7"/>
<reference evidence="2 3" key="2">
    <citation type="submission" date="2024-07" db="EMBL/GenBank/DDBJ databases">
        <authorList>
            <person name="Akdeniz Z."/>
        </authorList>
    </citation>
    <scope>NUCLEOTIDE SEQUENCE [LARGE SCALE GENOMIC DNA]</scope>
</reference>
<reference evidence="1" key="1">
    <citation type="submission" date="2023-06" db="EMBL/GenBank/DDBJ databases">
        <authorList>
            <person name="Kurt Z."/>
        </authorList>
    </citation>
    <scope>NUCLEOTIDE SEQUENCE</scope>
</reference>
<evidence type="ECO:0000313" key="3">
    <source>
        <dbReference type="Proteomes" id="UP001642409"/>
    </source>
</evidence>
<proteinExistence type="predicted"/>